<feature type="disulfide bond" evidence="10">
    <location>
        <begin position="639"/>
        <end position="651"/>
    </location>
</feature>
<dbReference type="Gene3D" id="4.10.400.10">
    <property type="entry name" value="Low-density Lipoprotein Receptor"/>
    <property type="match status" value="2"/>
</dbReference>
<keyword evidence="4" id="KW-1134">Transmembrane beta strand</keyword>
<dbReference type="SUPFAM" id="SSF57424">
    <property type="entry name" value="LDL receptor-like module"/>
    <property type="match status" value="2"/>
</dbReference>
<dbReference type="InterPro" id="IPR023415">
    <property type="entry name" value="LDLR_class-A_CS"/>
</dbReference>
<dbReference type="PROSITE" id="PS00279">
    <property type="entry name" value="MACPF_1"/>
    <property type="match status" value="2"/>
</dbReference>
<evidence type="ECO:0000256" key="6">
    <source>
        <dbReference type="ARBA" id="ARBA00022692"/>
    </source>
</evidence>
<feature type="compositionally biased region" description="Basic and acidic residues" evidence="11">
    <location>
        <begin position="541"/>
        <end position="558"/>
    </location>
</feature>
<evidence type="ECO:0000313" key="13">
    <source>
        <dbReference type="EMBL" id="KAF0031738.1"/>
    </source>
</evidence>
<dbReference type="SMART" id="SM00457">
    <property type="entry name" value="MACPF"/>
    <property type="match status" value="2"/>
</dbReference>
<comment type="subcellular location">
    <subcellularLocation>
        <location evidence="2">Secreted</location>
    </subcellularLocation>
    <subcellularLocation>
        <location evidence="1">Target cell membrane</location>
        <topology evidence="1">Multi-pass membrane protein</topology>
    </subcellularLocation>
</comment>
<dbReference type="CDD" id="cd00112">
    <property type="entry name" value="LDLa"/>
    <property type="match status" value="2"/>
</dbReference>
<evidence type="ECO:0000259" key="12">
    <source>
        <dbReference type="PROSITE" id="PS51412"/>
    </source>
</evidence>
<feature type="disulfide bond" evidence="10">
    <location>
        <begin position="82"/>
        <end position="100"/>
    </location>
</feature>
<comment type="similarity">
    <text evidence="3">Belongs to the complement C6/C7/C8/C9 family.</text>
</comment>
<protein>
    <recommendedName>
        <fullName evidence="12">MACPF domain-containing protein</fullName>
    </recommendedName>
</protein>
<feature type="disulfide bond" evidence="10">
    <location>
        <begin position="75"/>
        <end position="87"/>
    </location>
</feature>
<dbReference type="AlphaFoldDB" id="A0A6A4SHP5"/>
<evidence type="ECO:0000256" key="1">
    <source>
        <dbReference type="ARBA" id="ARBA00004276"/>
    </source>
</evidence>
<dbReference type="GO" id="GO:0006956">
    <property type="term" value="P:complement activation"/>
    <property type="evidence" value="ECO:0007669"/>
    <property type="project" value="TreeGrafter"/>
</dbReference>
<comment type="caution">
    <text evidence="10">Lacks conserved residue(s) required for the propagation of feature annotation.</text>
</comment>
<dbReference type="InterPro" id="IPR020863">
    <property type="entry name" value="MACPF_CS"/>
</dbReference>
<evidence type="ECO:0000256" key="7">
    <source>
        <dbReference type="ARBA" id="ARBA00022852"/>
    </source>
</evidence>
<dbReference type="PROSITE" id="PS01209">
    <property type="entry name" value="LDLRA_1"/>
    <property type="match status" value="1"/>
</dbReference>
<dbReference type="InterPro" id="IPR020864">
    <property type="entry name" value="MACPF"/>
</dbReference>
<feature type="disulfide bond" evidence="10">
    <location>
        <begin position="646"/>
        <end position="664"/>
    </location>
</feature>
<evidence type="ECO:0000256" key="3">
    <source>
        <dbReference type="ARBA" id="ARBA00009214"/>
    </source>
</evidence>
<gene>
    <name evidence="13" type="ORF">F2P81_016293</name>
</gene>
<evidence type="ECO:0000256" key="11">
    <source>
        <dbReference type="SAM" id="MobiDB-lite"/>
    </source>
</evidence>
<dbReference type="InterPro" id="IPR001862">
    <property type="entry name" value="MAC_perforin"/>
</dbReference>
<dbReference type="Pfam" id="PF00057">
    <property type="entry name" value="Ldl_recept_a"/>
    <property type="match status" value="2"/>
</dbReference>
<dbReference type="Pfam" id="PF01823">
    <property type="entry name" value="MACPF"/>
    <property type="match status" value="2"/>
</dbReference>
<feature type="domain" description="MACPF" evidence="12">
    <location>
        <begin position="111"/>
        <end position="468"/>
    </location>
</feature>
<name>A0A6A4SHP5_SCOMX</name>
<evidence type="ECO:0000256" key="9">
    <source>
        <dbReference type="ARBA" id="ARBA00023157"/>
    </source>
</evidence>
<feature type="domain" description="MACPF" evidence="12">
    <location>
        <begin position="675"/>
        <end position="1032"/>
    </location>
</feature>
<reference evidence="13 14" key="1">
    <citation type="submission" date="2019-06" db="EMBL/GenBank/DDBJ databases">
        <title>Draft genomes of female and male turbot (Scophthalmus maximus).</title>
        <authorList>
            <person name="Xu H."/>
            <person name="Xu X.-W."/>
            <person name="Shao C."/>
            <person name="Chen S."/>
        </authorList>
    </citation>
    <scope>NUCLEOTIDE SEQUENCE [LARGE SCALE GENOMIC DNA]</scope>
    <source>
        <strain evidence="13">Ysfricsl-2016a</strain>
        <tissue evidence="13">Blood</tissue>
    </source>
</reference>
<dbReference type="PANTHER" id="PTHR45742">
    <property type="entry name" value="COMPLEMENT COMPONENT C6"/>
    <property type="match status" value="1"/>
</dbReference>
<evidence type="ECO:0000313" key="14">
    <source>
        <dbReference type="Proteomes" id="UP000438429"/>
    </source>
</evidence>
<dbReference type="GO" id="GO:0005576">
    <property type="term" value="C:extracellular region"/>
    <property type="evidence" value="ECO:0007669"/>
    <property type="project" value="UniProtKB-SubCell"/>
</dbReference>
<accession>A0A6A4SHP5</accession>
<evidence type="ECO:0000256" key="8">
    <source>
        <dbReference type="ARBA" id="ARBA00023136"/>
    </source>
</evidence>
<dbReference type="InterPro" id="IPR036055">
    <property type="entry name" value="LDL_receptor-like_sf"/>
</dbReference>
<feature type="region of interest" description="Disordered" evidence="11">
    <location>
        <begin position="522"/>
        <end position="566"/>
    </location>
</feature>
<evidence type="ECO:0000256" key="5">
    <source>
        <dbReference type="ARBA" id="ARBA00022525"/>
    </source>
</evidence>
<keyword evidence="5" id="KW-0964">Secreted</keyword>
<keyword evidence="6" id="KW-0812">Transmembrane</keyword>
<keyword evidence="9 10" id="KW-1015">Disulfide bond</keyword>
<evidence type="ECO:0000256" key="10">
    <source>
        <dbReference type="PROSITE-ProRule" id="PRU00124"/>
    </source>
</evidence>
<dbReference type="SMART" id="SM00192">
    <property type="entry name" value="LDLa"/>
    <property type="match status" value="2"/>
</dbReference>
<dbReference type="PROSITE" id="PS50068">
    <property type="entry name" value="LDLRA_2"/>
    <property type="match status" value="2"/>
</dbReference>
<dbReference type="PRINTS" id="PR00764">
    <property type="entry name" value="COMPLEMENTC9"/>
</dbReference>
<dbReference type="EMBL" id="VEVO01000014">
    <property type="protein sequence ID" value="KAF0031738.1"/>
    <property type="molecule type" value="Genomic_DNA"/>
</dbReference>
<proteinExistence type="inferred from homology"/>
<keyword evidence="8" id="KW-0472">Membrane</keyword>
<comment type="caution">
    <text evidence="13">The sequence shown here is derived from an EMBL/GenBank/DDBJ whole genome shotgun (WGS) entry which is preliminary data.</text>
</comment>
<feature type="compositionally biased region" description="Polar residues" evidence="11">
    <location>
        <begin position="522"/>
        <end position="536"/>
    </location>
</feature>
<dbReference type="GO" id="GO:0031640">
    <property type="term" value="P:killing of cells of another organism"/>
    <property type="evidence" value="ECO:0007669"/>
    <property type="project" value="UniProtKB-KW"/>
</dbReference>
<dbReference type="InterPro" id="IPR002172">
    <property type="entry name" value="LDrepeatLR_classA_rpt"/>
</dbReference>
<dbReference type="PANTHER" id="PTHR45742:SF3">
    <property type="entry name" value="COMPLEMENT COMPONENT C9"/>
    <property type="match status" value="1"/>
</dbReference>
<dbReference type="Proteomes" id="UP000438429">
    <property type="component" value="Unassembled WGS sequence"/>
</dbReference>
<sequence length="1107" mass="123356">MPPRPRSERVPIQCVKYFFGREDAERNEQILKSQRRSRSAEVFGQFGGQSCQGSLGEKEFCTNDTECALPPPRQCLDSEFQCESGSCIKKRLMCNGDYDCEDGSDEDCDPENKPCQSAVLESNEQGRTAGYGINILGSDPRMNPFNNDYFNGRCHKVLNPNTGRHDRLPWNVGVLHYQTLTEETVSREIYEDTHSLLREMLREMTVKVDAGLSFKFSPSEESMSKASTQLNLNYQYEKKSMIKEVSEYSVTENKSFMRVKGRVQLSTYRLRSHGLQKADEFLEHVKSLPLAYEKGIYFAFLEDYGTHYTKNGKSGGEYELIYVLNQDTIKAKNLTERTVQECVKLGIKADFGDDGKAHLNRDKCNDVTSKQEGNIHGKAVVDKVMTSVKGGTLESAVTMRAKLNREGVMDIATYQNWARTITEAPALLNSEPEPIYMLIPLDMPGANSRISNLKQATADYVAEYNICKCKPCHNGGTVALLDGKCMCLCPHLFEGAACQNFKGDKAKHADFSHLAATLQESNSTTAENLESSQATAPSEVVKVRQQERVDNSQHRPEQDPGQGTAEKKLEKISALIYSCGAERQPLNSSIGLTTITHLRRSRGTEVFGQFGGQSCQGSLGEKEFCTNDTECALPPPRQCLDSEFQCESGSCIKKRLMCNGDYDCEDGLDEDCDTVRKPCQSSVLESNEQGRTAGYGINILGSDPRMNPFNNDYFNGRCHKVLNPNTGRHDRLPWNVGVLHYQTLTEETLSREIYEDTHSLLREMLREMTVKVDAGLSFKFSPSEESMSKASTQLNLNYQYAKNSMIKEVSEYSTIENKSFMRVKGRVQLSTYRLRSHELQVADEFLEHVKSLPLAYEKGIYFAFLEDYGTHYTKNGKSGGEYELIYVLNQDTIKAKNLTERTVQECVKLGITADFGDDGKANLNRDKCDNVTSKQEGDIHGKAVVDKVMTSVKGGTLESAVTMRAKLNQEGVMDIATYQNWARTIAEAPALLNSEPEPIYMLIPLDMPGANSRISNLKQATADYVAEYNICKCKPCHNGGTVALLDGKCMCLCPHLFEGAACQNFKGDKAKHADVVEGNATGHMDATRTGSMELCAEATPALKSPAC</sequence>
<dbReference type="PROSITE" id="PS51412">
    <property type="entry name" value="MACPF_2"/>
    <property type="match status" value="2"/>
</dbReference>
<dbReference type="GO" id="GO:0005579">
    <property type="term" value="C:membrane attack complex"/>
    <property type="evidence" value="ECO:0007669"/>
    <property type="project" value="InterPro"/>
</dbReference>
<evidence type="ECO:0000256" key="4">
    <source>
        <dbReference type="ARBA" id="ARBA00022452"/>
    </source>
</evidence>
<organism evidence="13 14">
    <name type="scientific">Scophthalmus maximus</name>
    <name type="common">Turbot</name>
    <name type="synonym">Psetta maxima</name>
    <dbReference type="NCBI Taxonomy" id="52904"/>
    <lineage>
        <taxon>Eukaryota</taxon>
        <taxon>Metazoa</taxon>
        <taxon>Chordata</taxon>
        <taxon>Craniata</taxon>
        <taxon>Vertebrata</taxon>
        <taxon>Euteleostomi</taxon>
        <taxon>Actinopterygii</taxon>
        <taxon>Neopterygii</taxon>
        <taxon>Teleostei</taxon>
        <taxon>Neoteleostei</taxon>
        <taxon>Acanthomorphata</taxon>
        <taxon>Carangaria</taxon>
        <taxon>Pleuronectiformes</taxon>
        <taxon>Pleuronectoidei</taxon>
        <taxon>Scophthalmidae</taxon>
        <taxon>Scophthalmus</taxon>
    </lineage>
</organism>
<evidence type="ECO:0000256" key="2">
    <source>
        <dbReference type="ARBA" id="ARBA00004613"/>
    </source>
</evidence>
<keyword evidence="7" id="KW-0204">Cytolysis</keyword>